<evidence type="ECO:0000256" key="2">
    <source>
        <dbReference type="ARBA" id="ARBA00022729"/>
    </source>
</evidence>
<dbReference type="InterPro" id="IPR002509">
    <property type="entry name" value="NODB_dom"/>
</dbReference>
<dbReference type="Pfam" id="PF01522">
    <property type="entry name" value="Polysacc_deac_1"/>
    <property type="match status" value="1"/>
</dbReference>
<comment type="subcellular location">
    <subcellularLocation>
        <location evidence="1">Secreted</location>
    </subcellularLocation>
</comment>
<feature type="domain" description="NodB homology" evidence="3">
    <location>
        <begin position="99"/>
        <end position="295"/>
    </location>
</feature>
<dbReference type="InterPro" id="IPR051398">
    <property type="entry name" value="Polysacch_Deacetylase"/>
</dbReference>
<dbReference type="SUPFAM" id="SSF88713">
    <property type="entry name" value="Glycoside hydrolase/deacetylase"/>
    <property type="match status" value="1"/>
</dbReference>
<organism evidence="4 5">
    <name type="scientific">Harryflintia acetispora</name>
    <dbReference type="NCBI Taxonomy" id="1849041"/>
    <lineage>
        <taxon>Bacteria</taxon>
        <taxon>Bacillati</taxon>
        <taxon>Bacillota</taxon>
        <taxon>Clostridia</taxon>
        <taxon>Eubacteriales</taxon>
        <taxon>Oscillospiraceae</taxon>
        <taxon>Harryflintia</taxon>
    </lineage>
</organism>
<evidence type="ECO:0000313" key="5">
    <source>
        <dbReference type="Proteomes" id="UP000294682"/>
    </source>
</evidence>
<reference evidence="4 5" key="1">
    <citation type="submission" date="2019-03" db="EMBL/GenBank/DDBJ databases">
        <title>Genomic Encyclopedia of Type Strains, Phase IV (KMG-IV): sequencing the most valuable type-strain genomes for metagenomic binning, comparative biology and taxonomic classification.</title>
        <authorList>
            <person name="Goeker M."/>
        </authorList>
    </citation>
    <scope>NUCLEOTIDE SEQUENCE [LARGE SCALE GENOMIC DNA]</scope>
    <source>
        <strain evidence="4 5">DSM 100433</strain>
    </source>
</reference>
<keyword evidence="5" id="KW-1185">Reference proteome</keyword>
<dbReference type="PANTHER" id="PTHR34216:SF3">
    <property type="entry name" value="POLY-BETA-1,6-N-ACETYL-D-GLUCOSAMINE N-DEACETYLASE"/>
    <property type="match status" value="1"/>
</dbReference>
<evidence type="ECO:0000256" key="1">
    <source>
        <dbReference type="ARBA" id="ARBA00004613"/>
    </source>
</evidence>
<dbReference type="RefSeq" id="WP_132084780.1">
    <property type="nucleotide sequence ID" value="NZ_SLUK01000008.1"/>
</dbReference>
<protein>
    <submittedName>
        <fullName evidence="4">Peptidoglycan/xylan/chitin deacetylase (PgdA/CDA1 family)</fullName>
    </submittedName>
</protein>
<dbReference type="GO" id="GO:0016810">
    <property type="term" value="F:hydrolase activity, acting on carbon-nitrogen (but not peptide) bonds"/>
    <property type="evidence" value="ECO:0007669"/>
    <property type="project" value="InterPro"/>
</dbReference>
<dbReference type="PROSITE" id="PS51677">
    <property type="entry name" value="NODB"/>
    <property type="match status" value="1"/>
</dbReference>
<dbReference type="Proteomes" id="UP000294682">
    <property type="component" value="Unassembled WGS sequence"/>
</dbReference>
<dbReference type="GO" id="GO:0005975">
    <property type="term" value="P:carbohydrate metabolic process"/>
    <property type="evidence" value="ECO:0007669"/>
    <property type="project" value="InterPro"/>
</dbReference>
<dbReference type="AlphaFoldDB" id="A0A9X8Y7Q6"/>
<proteinExistence type="predicted"/>
<name>A0A9X8Y7Q6_9FIRM</name>
<gene>
    <name evidence="4" type="ORF">EDD78_10834</name>
</gene>
<keyword evidence="2" id="KW-0732">Signal</keyword>
<dbReference type="Gene3D" id="3.20.20.370">
    <property type="entry name" value="Glycoside hydrolase/deacetylase"/>
    <property type="match status" value="1"/>
</dbReference>
<dbReference type="InterPro" id="IPR011330">
    <property type="entry name" value="Glyco_hydro/deAcase_b/a-brl"/>
</dbReference>
<evidence type="ECO:0000313" key="4">
    <source>
        <dbReference type="EMBL" id="TCL42723.1"/>
    </source>
</evidence>
<evidence type="ECO:0000259" key="3">
    <source>
        <dbReference type="PROSITE" id="PS51677"/>
    </source>
</evidence>
<comment type="caution">
    <text evidence="4">The sequence shown here is derived from an EMBL/GenBank/DDBJ whole genome shotgun (WGS) entry which is preliminary data.</text>
</comment>
<accession>A0A9X8Y7Q6</accession>
<dbReference type="PANTHER" id="PTHR34216">
    <property type="match status" value="1"/>
</dbReference>
<sequence>MLRIPKWLLIGGCSLLAALILFLAVPGGIKMVAAKPESVRLPAVMYHHVLNQSDMLGDYVISPKQLDEDLRYIQERGYTPVSAAELQAYVAGEGELPERPILITFDDGYKSSFVYAYPALKKYGMKGILAVIGIHSEYYSEIDDDNVNYAHATWDELRQMFESGVFEIANHTYDMHEESSPRAGVRRKAGESKADYQKALREDIGTNQQLLEMATGKTPTVFAYPFGFLDEDARAVLDELGFTMTMGVAERVNTVTRGEPESLRELGRYNRPYGVTTQSFFDPIFAEAEREAAAK</sequence>
<dbReference type="EMBL" id="SLUK01000008">
    <property type="protein sequence ID" value="TCL42723.1"/>
    <property type="molecule type" value="Genomic_DNA"/>
</dbReference>
<dbReference type="GO" id="GO:0005576">
    <property type="term" value="C:extracellular region"/>
    <property type="evidence" value="ECO:0007669"/>
    <property type="project" value="UniProtKB-SubCell"/>
</dbReference>